<reference evidence="1 2" key="1">
    <citation type="submission" date="2015-12" db="EMBL/GenBank/DDBJ databases">
        <title>Draft genome sequence of Moniliophthora roreri, the causal agent of frosty pod rot of cacao.</title>
        <authorList>
            <person name="Aime M.C."/>
            <person name="Diaz-Valderrama J.R."/>
            <person name="Kijpornyongpan T."/>
            <person name="Phillips-Mora W."/>
        </authorList>
    </citation>
    <scope>NUCLEOTIDE SEQUENCE [LARGE SCALE GENOMIC DNA]</scope>
    <source>
        <strain evidence="1 2">MCA 2952</strain>
    </source>
</reference>
<gene>
    <name evidence="1" type="ORF">WG66_4336</name>
</gene>
<comment type="caution">
    <text evidence="1">The sequence shown here is derived from an EMBL/GenBank/DDBJ whole genome shotgun (WGS) entry which is preliminary data.</text>
</comment>
<organism evidence="1 2">
    <name type="scientific">Moniliophthora roreri</name>
    <name type="common">Frosty pod rot fungus</name>
    <name type="synonym">Monilia roreri</name>
    <dbReference type="NCBI Taxonomy" id="221103"/>
    <lineage>
        <taxon>Eukaryota</taxon>
        <taxon>Fungi</taxon>
        <taxon>Dikarya</taxon>
        <taxon>Basidiomycota</taxon>
        <taxon>Agaricomycotina</taxon>
        <taxon>Agaricomycetes</taxon>
        <taxon>Agaricomycetidae</taxon>
        <taxon>Agaricales</taxon>
        <taxon>Marasmiineae</taxon>
        <taxon>Marasmiaceae</taxon>
        <taxon>Moniliophthora</taxon>
    </lineage>
</organism>
<evidence type="ECO:0000313" key="1">
    <source>
        <dbReference type="EMBL" id="KTB43089.1"/>
    </source>
</evidence>
<evidence type="ECO:0000313" key="2">
    <source>
        <dbReference type="Proteomes" id="UP000054988"/>
    </source>
</evidence>
<sequence>MEASCSYADTTIVFHDVENPRIAILGSLGTGVIVERLSTSHRIIPYTKSTPPPSFLPATAPQMKPLFPSFTSGIKHPRRFVLGVFGSLSATPASTESANAVLLLAATYATPHRLPPLHHLLKVTQTSLQPLCTLRVTHSSSSTF</sequence>
<dbReference type="AlphaFoldDB" id="A0A0W0G3D3"/>
<dbReference type="EMBL" id="LATX01001251">
    <property type="protein sequence ID" value="KTB43089.1"/>
    <property type="molecule type" value="Genomic_DNA"/>
</dbReference>
<name>A0A0W0G3D3_MONRR</name>
<protein>
    <submittedName>
        <fullName evidence="1">Uncharacterized protein</fullName>
    </submittedName>
</protein>
<proteinExistence type="predicted"/>
<accession>A0A0W0G3D3</accession>
<dbReference type="Proteomes" id="UP000054988">
    <property type="component" value="Unassembled WGS sequence"/>
</dbReference>